<dbReference type="Pfam" id="PF13832">
    <property type="entry name" value="zf-HC5HC2H_2"/>
    <property type="match status" value="1"/>
</dbReference>
<keyword evidence="6" id="KW-1185">Reference proteome</keyword>
<evidence type="ECO:0000259" key="4">
    <source>
        <dbReference type="SMART" id="SM00249"/>
    </source>
</evidence>
<gene>
    <name evidence="5" type="ORF">BSTOLATCC_MIC59628</name>
</gene>
<proteinExistence type="predicted"/>
<feature type="domain" description="Zinc finger PHD-type" evidence="4">
    <location>
        <begin position="163"/>
        <end position="207"/>
    </location>
</feature>
<keyword evidence="2" id="KW-0863">Zinc-finger</keyword>
<dbReference type="GO" id="GO:0008270">
    <property type="term" value="F:zinc ion binding"/>
    <property type="evidence" value="ECO:0007669"/>
    <property type="project" value="UniProtKB-KW"/>
</dbReference>
<name>A0AAU9K1W9_9CILI</name>
<dbReference type="InterPro" id="IPR013083">
    <property type="entry name" value="Znf_RING/FYVE/PHD"/>
</dbReference>
<organism evidence="5 6">
    <name type="scientific">Blepharisma stoltei</name>
    <dbReference type="NCBI Taxonomy" id="1481888"/>
    <lineage>
        <taxon>Eukaryota</taxon>
        <taxon>Sar</taxon>
        <taxon>Alveolata</taxon>
        <taxon>Ciliophora</taxon>
        <taxon>Postciliodesmatophora</taxon>
        <taxon>Heterotrichea</taxon>
        <taxon>Heterotrichida</taxon>
        <taxon>Blepharismidae</taxon>
        <taxon>Blepharisma</taxon>
    </lineage>
</organism>
<keyword evidence="1" id="KW-0479">Metal-binding</keyword>
<dbReference type="CDD" id="cd15493">
    <property type="entry name" value="PHD_JMJD2"/>
    <property type="match status" value="1"/>
</dbReference>
<dbReference type="PANTHER" id="PTHR47672:SF1">
    <property type="entry name" value="E3 UBIQUITIN-PROTEIN LIGASE SNT2"/>
    <property type="match status" value="1"/>
</dbReference>
<reference evidence="5" key="1">
    <citation type="submission" date="2021-09" db="EMBL/GenBank/DDBJ databases">
        <authorList>
            <consortium name="AG Swart"/>
            <person name="Singh M."/>
            <person name="Singh A."/>
            <person name="Seah K."/>
            <person name="Emmerich C."/>
        </authorList>
    </citation>
    <scope>NUCLEOTIDE SEQUENCE</scope>
    <source>
        <strain evidence="5">ATCC30299</strain>
    </source>
</reference>
<dbReference type="GO" id="GO:0048189">
    <property type="term" value="C:Lid2 complex"/>
    <property type="evidence" value="ECO:0007669"/>
    <property type="project" value="TreeGrafter"/>
</dbReference>
<comment type="caution">
    <text evidence="5">The sequence shown here is derived from an EMBL/GenBank/DDBJ whole genome shotgun (WGS) entry which is preliminary data.</text>
</comment>
<dbReference type="Pfam" id="PF13831">
    <property type="entry name" value="PHD_2"/>
    <property type="match status" value="1"/>
</dbReference>
<feature type="domain" description="Zinc finger PHD-type" evidence="4">
    <location>
        <begin position="60"/>
        <end position="102"/>
    </location>
</feature>
<dbReference type="CDD" id="cd15571">
    <property type="entry name" value="ePHD"/>
    <property type="match status" value="1"/>
</dbReference>
<protein>
    <recommendedName>
        <fullName evidence="4">Zinc finger PHD-type domain-containing protein</fullName>
    </recommendedName>
</protein>
<evidence type="ECO:0000256" key="1">
    <source>
        <dbReference type="ARBA" id="ARBA00022723"/>
    </source>
</evidence>
<dbReference type="GO" id="GO:0036205">
    <property type="term" value="P:histone catabolic process"/>
    <property type="evidence" value="ECO:0007669"/>
    <property type="project" value="TreeGrafter"/>
</dbReference>
<sequence length="623" mass="72089">MCEIPSEHSPHTHPFGISSSYSTYYSSDSYGEFQFPTSHTQFIDQVTEPVSLEFKSESTSCDACMDSNPILLLECTLCKVRVHSSCYGLFEYIDPWVCERCLWKVVGKNIFPCKICNISKGALKKMTNGDWVHVGCVDWCKSLKFNNHKKSEYIRIKDQESNKCIFCNQNSDSLIKCEDCEDWFHFKCGQLNGVNFIDNRASCKKHSKKDSEEKKGEKGKGKEEGIKYNIVENLEEDTLIVDVVIPNKKQKKKLTKKSTEKKSKDKKIKITESNDGVLTLHINSEDVEEKNEPKTKFKNELKIEEKNEVRKQKTQSEGPLMVDDKTVKAAARRPLSLIKNREAEFRNPFDAVSFNLESEKSISIIEPDSIKEVPAIPPSKVKYVEQNISRFLKTNENEKQNYEEDEIQNKNDYEFEMDIAKEEDFEYEVDWKVEEGTEIAQYHNLIQEKLKKEDNSMDLDMSDVLVYESKAAEGKKFKGRKENTSKEYTQYKKLKKHKKVAKETKKKSAKNSEKPKTLLVSELKIEETNTAQSTSQRSSQPQELISNEILSFKEPIKTYDPLNIQGNLQELETKLKSFLRINAAITFNSYSFSNNPELQKIFQTSEILYEQIRSFVIENTEKV</sequence>
<evidence type="ECO:0000256" key="3">
    <source>
        <dbReference type="ARBA" id="ARBA00022833"/>
    </source>
</evidence>
<dbReference type="GO" id="GO:0004842">
    <property type="term" value="F:ubiquitin-protein transferase activity"/>
    <property type="evidence" value="ECO:0007669"/>
    <property type="project" value="TreeGrafter"/>
</dbReference>
<dbReference type="AlphaFoldDB" id="A0AAU9K1W9"/>
<dbReference type="SUPFAM" id="SSF57903">
    <property type="entry name" value="FYVE/PHD zinc finger"/>
    <property type="match status" value="2"/>
</dbReference>
<dbReference type="Gene3D" id="3.30.40.10">
    <property type="entry name" value="Zinc/RING finger domain, C3HC4 (zinc finger)"/>
    <property type="match status" value="2"/>
</dbReference>
<dbReference type="EMBL" id="CAJZBQ010000057">
    <property type="protein sequence ID" value="CAG9333815.1"/>
    <property type="molecule type" value="Genomic_DNA"/>
</dbReference>
<dbReference type="InterPro" id="IPR019787">
    <property type="entry name" value="Znf_PHD-finger"/>
</dbReference>
<evidence type="ECO:0000313" key="5">
    <source>
        <dbReference type="EMBL" id="CAG9333815.1"/>
    </source>
</evidence>
<dbReference type="InterPro" id="IPR011011">
    <property type="entry name" value="Znf_FYVE_PHD"/>
</dbReference>
<dbReference type="Proteomes" id="UP001162131">
    <property type="component" value="Unassembled WGS sequence"/>
</dbReference>
<dbReference type="SMART" id="SM00249">
    <property type="entry name" value="PHD"/>
    <property type="match status" value="2"/>
</dbReference>
<dbReference type="PANTHER" id="PTHR47672">
    <property type="entry name" value="E3 UBIQUITIN-PROTEIN LIGASE SNT2"/>
    <property type="match status" value="1"/>
</dbReference>
<dbReference type="InterPro" id="IPR001965">
    <property type="entry name" value="Znf_PHD"/>
</dbReference>
<keyword evidence="3" id="KW-0862">Zinc</keyword>
<accession>A0AAU9K1W9</accession>
<evidence type="ECO:0000256" key="2">
    <source>
        <dbReference type="ARBA" id="ARBA00022771"/>
    </source>
</evidence>
<dbReference type="InterPro" id="IPR029617">
    <property type="entry name" value="Snt2"/>
</dbReference>
<evidence type="ECO:0000313" key="6">
    <source>
        <dbReference type="Proteomes" id="UP001162131"/>
    </source>
</evidence>